<evidence type="ECO:0000313" key="3">
    <source>
        <dbReference type="EMBL" id="KAF1951033.1"/>
    </source>
</evidence>
<reference evidence="3" key="1">
    <citation type="journal article" date="2020" name="Stud. Mycol.">
        <title>101 Dothideomycetes genomes: a test case for predicting lifestyles and emergence of pathogens.</title>
        <authorList>
            <person name="Haridas S."/>
            <person name="Albert R."/>
            <person name="Binder M."/>
            <person name="Bloem J."/>
            <person name="Labutti K."/>
            <person name="Salamov A."/>
            <person name="Andreopoulos B."/>
            <person name="Baker S."/>
            <person name="Barry K."/>
            <person name="Bills G."/>
            <person name="Bluhm B."/>
            <person name="Cannon C."/>
            <person name="Castanera R."/>
            <person name="Culley D."/>
            <person name="Daum C."/>
            <person name="Ezra D."/>
            <person name="Gonzalez J."/>
            <person name="Henrissat B."/>
            <person name="Kuo A."/>
            <person name="Liang C."/>
            <person name="Lipzen A."/>
            <person name="Lutzoni F."/>
            <person name="Magnuson J."/>
            <person name="Mondo S."/>
            <person name="Nolan M."/>
            <person name="Ohm R."/>
            <person name="Pangilinan J."/>
            <person name="Park H.-J."/>
            <person name="Ramirez L."/>
            <person name="Alfaro M."/>
            <person name="Sun H."/>
            <person name="Tritt A."/>
            <person name="Yoshinaga Y."/>
            <person name="Zwiers L.-H."/>
            <person name="Turgeon B."/>
            <person name="Goodwin S."/>
            <person name="Spatafora J."/>
            <person name="Crous P."/>
            <person name="Grigoriev I."/>
        </authorList>
    </citation>
    <scope>NUCLEOTIDE SEQUENCE</scope>
    <source>
        <strain evidence="3">CBS 675.92</strain>
    </source>
</reference>
<gene>
    <name evidence="3" type="ORF">CC80DRAFT_215750</name>
</gene>
<dbReference type="AlphaFoldDB" id="A0A6A5TE35"/>
<evidence type="ECO:0000313" key="4">
    <source>
        <dbReference type="Proteomes" id="UP000800035"/>
    </source>
</evidence>
<dbReference type="Pfam" id="PF09362">
    <property type="entry name" value="DUF1996"/>
    <property type="match status" value="1"/>
</dbReference>
<dbReference type="PANTHER" id="PTHR43662:SF12">
    <property type="entry name" value="DUF1996 DOMAIN-CONTAINING PROTEIN-RELATED"/>
    <property type="match status" value="1"/>
</dbReference>
<accession>A0A6A5TE35</accession>
<dbReference type="PANTHER" id="PTHR43662">
    <property type="match status" value="1"/>
</dbReference>
<dbReference type="InterPro" id="IPR018535">
    <property type="entry name" value="DUF1996"/>
</dbReference>
<keyword evidence="4" id="KW-1185">Reference proteome</keyword>
<dbReference type="EMBL" id="ML977020">
    <property type="protein sequence ID" value="KAF1951033.1"/>
    <property type="molecule type" value="Genomic_DNA"/>
</dbReference>
<feature type="domain" description="DUF1996" evidence="2">
    <location>
        <begin position="31"/>
        <end position="248"/>
    </location>
</feature>
<name>A0A6A5TE35_9PLEO</name>
<evidence type="ECO:0000259" key="2">
    <source>
        <dbReference type="Pfam" id="PF09362"/>
    </source>
</evidence>
<feature type="region of interest" description="Disordered" evidence="1">
    <location>
        <begin position="270"/>
        <end position="291"/>
    </location>
</feature>
<proteinExistence type="predicted"/>
<protein>
    <recommendedName>
        <fullName evidence="2">DUF1996 domain-containing protein</fullName>
    </recommendedName>
</protein>
<dbReference type="OrthoDB" id="74764at2759"/>
<sequence length="320" mass="35664">MRPTPFTALLASTALALTDIEHKPFMRKNIDPIVFPGKYVSHMHSFYGSDALTKDLPTTAELQNGCPSGENPNDMSVYWAPTLYYVNGNTYTEIYPATFKTYYEQIDHAEIPFPANFHPVAGNASATSQADINEKTTMITWWCDTGADDRNTRPRAAFPRSTCGAHMQAILAFPDCVNPENVESYAYAAANGGRCPAGMKRLPRLRFSVRYDTRKAILGGWKGVPPFKLACGEIGDGYCFHGDFINGWFDDAQQNLMKAKGQSFMRIDGAHGNGKQPMGKTCKAKDADPEHGTSDYLKSLEMMERHMNEQKGKVERRFEA</sequence>
<organism evidence="3 4">
    <name type="scientific">Byssothecium circinans</name>
    <dbReference type="NCBI Taxonomy" id="147558"/>
    <lineage>
        <taxon>Eukaryota</taxon>
        <taxon>Fungi</taxon>
        <taxon>Dikarya</taxon>
        <taxon>Ascomycota</taxon>
        <taxon>Pezizomycotina</taxon>
        <taxon>Dothideomycetes</taxon>
        <taxon>Pleosporomycetidae</taxon>
        <taxon>Pleosporales</taxon>
        <taxon>Massarineae</taxon>
        <taxon>Massarinaceae</taxon>
        <taxon>Byssothecium</taxon>
    </lineage>
</organism>
<dbReference type="Proteomes" id="UP000800035">
    <property type="component" value="Unassembled WGS sequence"/>
</dbReference>
<evidence type="ECO:0000256" key="1">
    <source>
        <dbReference type="SAM" id="MobiDB-lite"/>
    </source>
</evidence>